<proteinExistence type="predicted"/>
<dbReference type="PANTHER" id="PTHR11360:SF303">
    <property type="entry name" value="MAJOR FACILITATOR SUPERFAMILY (MFS) PROFILE DOMAIN-CONTAINING PROTEIN"/>
    <property type="match status" value="1"/>
</dbReference>
<evidence type="ECO:0000259" key="4">
    <source>
        <dbReference type="PROSITE" id="PS50850"/>
    </source>
</evidence>
<name>B7P5U0_IXOSC</name>
<feature type="non-terminal residue" evidence="5">
    <location>
        <position position="1"/>
    </location>
</feature>
<dbReference type="HOGENOM" id="CLU_2102945_0_0_1"/>
<dbReference type="SUPFAM" id="SSF103473">
    <property type="entry name" value="MFS general substrate transporter"/>
    <property type="match status" value="1"/>
</dbReference>
<feature type="transmembrane region" description="Helical" evidence="2">
    <location>
        <begin position="87"/>
        <end position="108"/>
    </location>
</feature>
<dbReference type="PROSITE" id="PS50850">
    <property type="entry name" value="MFS"/>
    <property type="match status" value="1"/>
</dbReference>
<dbReference type="GO" id="GO:0016020">
    <property type="term" value="C:membrane"/>
    <property type="evidence" value="ECO:0007669"/>
    <property type="project" value="UniProtKB-SubCell"/>
</dbReference>
<evidence type="ECO:0000256" key="3">
    <source>
        <dbReference type="SAM" id="SignalP"/>
    </source>
</evidence>
<reference evidence="5 7" key="1">
    <citation type="submission" date="2008-03" db="EMBL/GenBank/DDBJ databases">
        <title>Annotation of Ixodes scapularis.</title>
        <authorList>
            <consortium name="Ixodes scapularis Genome Project Consortium"/>
            <person name="Caler E."/>
            <person name="Hannick L.I."/>
            <person name="Bidwell S."/>
            <person name="Joardar V."/>
            <person name="Thiagarajan M."/>
            <person name="Amedeo P."/>
            <person name="Galinsky K.J."/>
            <person name="Schobel S."/>
            <person name="Inman J."/>
            <person name="Hostetler J."/>
            <person name="Miller J."/>
            <person name="Hammond M."/>
            <person name="Megy K."/>
            <person name="Lawson D."/>
            <person name="Kodira C."/>
            <person name="Sutton G."/>
            <person name="Meyer J."/>
            <person name="Hill C.A."/>
            <person name="Birren B."/>
            <person name="Nene V."/>
            <person name="Collins F."/>
            <person name="Alarcon-Chaidez F."/>
            <person name="Wikel S."/>
            <person name="Strausberg R."/>
        </authorList>
    </citation>
    <scope>NUCLEOTIDE SEQUENCE [LARGE SCALE GENOMIC DNA]</scope>
    <source>
        <strain evidence="7">Wikel</strain>
        <strain evidence="5">Wikel colony</strain>
    </source>
</reference>
<feature type="chain" id="PRO_5010959724" evidence="3">
    <location>
        <begin position="17"/>
        <end position="119"/>
    </location>
</feature>
<evidence type="ECO:0000313" key="7">
    <source>
        <dbReference type="Proteomes" id="UP000001555"/>
    </source>
</evidence>
<protein>
    <submittedName>
        <fullName evidence="5 6">Monocarboxylate transporter, putative</fullName>
    </submittedName>
</protein>
<feature type="domain" description="Major facilitator superfamily (MFS) profile" evidence="4">
    <location>
        <begin position="1"/>
        <end position="119"/>
    </location>
</feature>
<dbReference type="VEuPathDB" id="VectorBase:ISCW015885"/>
<comment type="subcellular location">
    <subcellularLocation>
        <location evidence="1">Membrane</location>
        <topology evidence="1">Multi-pass membrane protein</topology>
    </subcellularLocation>
</comment>
<dbReference type="InterPro" id="IPR050327">
    <property type="entry name" value="Proton-linked_MCT"/>
</dbReference>
<evidence type="ECO:0000313" key="5">
    <source>
        <dbReference type="EMBL" id="EEC01962.1"/>
    </source>
</evidence>
<feature type="signal peptide" evidence="3">
    <location>
        <begin position="1"/>
        <end position="16"/>
    </location>
</feature>
<feature type="non-terminal residue" evidence="5">
    <location>
        <position position="119"/>
    </location>
</feature>
<dbReference type="OrthoDB" id="6416467at2759"/>
<reference evidence="6" key="2">
    <citation type="submission" date="2020-05" db="UniProtKB">
        <authorList>
            <consortium name="EnsemblMetazoa"/>
        </authorList>
    </citation>
    <scope>IDENTIFICATION</scope>
    <source>
        <strain evidence="6">wikel</strain>
    </source>
</reference>
<feature type="transmembrane region" description="Helical" evidence="2">
    <location>
        <begin position="27"/>
        <end position="52"/>
    </location>
</feature>
<sequence length="119" mass="12869">IFLLGALLTWSGLVASAFVPTMAWMTVTFGAIQGLGVGLTILTYGILLTMYFDKYRGLTSGMKYSGGSLGGLVFPKLLPYLQQEYSFCGTLLIYGGISMHLSAIGVFVKEPPWTSLKKD</sequence>
<evidence type="ECO:0000256" key="1">
    <source>
        <dbReference type="ARBA" id="ARBA00004141"/>
    </source>
</evidence>
<evidence type="ECO:0000313" key="6">
    <source>
        <dbReference type="EnsemblMetazoa" id="ISCW015885-PA"/>
    </source>
</evidence>
<evidence type="ECO:0000256" key="2">
    <source>
        <dbReference type="SAM" id="Phobius"/>
    </source>
</evidence>
<dbReference type="EMBL" id="DS642473">
    <property type="protein sequence ID" value="EEC01962.1"/>
    <property type="molecule type" value="Genomic_DNA"/>
</dbReference>
<keyword evidence="2" id="KW-0812">Transmembrane</keyword>
<organism>
    <name type="scientific">Ixodes scapularis</name>
    <name type="common">Black-legged tick</name>
    <name type="synonym">Deer tick</name>
    <dbReference type="NCBI Taxonomy" id="6945"/>
    <lineage>
        <taxon>Eukaryota</taxon>
        <taxon>Metazoa</taxon>
        <taxon>Ecdysozoa</taxon>
        <taxon>Arthropoda</taxon>
        <taxon>Chelicerata</taxon>
        <taxon>Arachnida</taxon>
        <taxon>Acari</taxon>
        <taxon>Parasitiformes</taxon>
        <taxon>Ixodida</taxon>
        <taxon>Ixodoidea</taxon>
        <taxon>Ixodidae</taxon>
        <taxon>Ixodinae</taxon>
        <taxon>Ixodes</taxon>
    </lineage>
</organism>
<dbReference type="VEuPathDB" id="VectorBase:ISCI015885"/>
<dbReference type="Gene3D" id="1.20.1250.20">
    <property type="entry name" value="MFS general substrate transporter like domains"/>
    <property type="match status" value="1"/>
</dbReference>
<accession>B7P5U0</accession>
<dbReference type="Proteomes" id="UP000001555">
    <property type="component" value="Unassembled WGS sequence"/>
</dbReference>
<dbReference type="EnsemblMetazoa" id="ISCW015885-RA">
    <property type="protein sequence ID" value="ISCW015885-PA"/>
    <property type="gene ID" value="ISCW015885"/>
</dbReference>
<dbReference type="AlphaFoldDB" id="B7P5U0"/>
<dbReference type="VEuPathDB" id="VectorBase:ISCP_017400"/>
<keyword evidence="3" id="KW-0732">Signal</keyword>
<dbReference type="InterPro" id="IPR036259">
    <property type="entry name" value="MFS_trans_sf"/>
</dbReference>
<keyword evidence="7" id="KW-1185">Reference proteome</keyword>
<dbReference type="PaxDb" id="6945-B7P5U0"/>
<gene>
    <name evidence="5" type="ORF">IscW_ISCW015885</name>
</gene>
<keyword evidence="2" id="KW-1133">Transmembrane helix</keyword>
<dbReference type="PANTHER" id="PTHR11360">
    <property type="entry name" value="MONOCARBOXYLATE TRANSPORTER"/>
    <property type="match status" value="1"/>
</dbReference>
<keyword evidence="2" id="KW-0472">Membrane</keyword>
<dbReference type="EMBL" id="ABJB010169633">
    <property type="status" value="NOT_ANNOTATED_CDS"/>
    <property type="molecule type" value="Genomic_DNA"/>
</dbReference>
<dbReference type="GO" id="GO:0022857">
    <property type="term" value="F:transmembrane transporter activity"/>
    <property type="evidence" value="ECO:0007669"/>
    <property type="project" value="InterPro"/>
</dbReference>
<dbReference type="InterPro" id="IPR020846">
    <property type="entry name" value="MFS_dom"/>
</dbReference>